<dbReference type="Pfam" id="PF02321">
    <property type="entry name" value="OEP"/>
    <property type="match status" value="2"/>
</dbReference>
<comment type="similarity">
    <text evidence="1 2">Belongs to the outer membrane factor (OMF) (TC 1.B.17) family.</text>
</comment>
<comment type="subcellular location">
    <subcellularLocation>
        <location evidence="2">Cell outer membrane</location>
        <topology evidence="2">Lipid-anchor</topology>
    </subcellularLocation>
</comment>
<evidence type="ECO:0000256" key="2">
    <source>
        <dbReference type="RuleBase" id="RU362097"/>
    </source>
</evidence>
<evidence type="ECO:0000256" key="4">
    <source>
        <dbReference type="SAM" id="Phobius"/>
    </source>
</evidence>
<accession>A0ABV2PUA9</accession>
<keyword evidence="2" id="KW-0449">Lipoprotein</keyword>
<gene>
    <name evidence="5" type="ORF">ABIE04_000652</name>
</gene>
<dbReference type="Proteomes" id="UP001549251">
    <property type="component" value="Unassembled WGS sequence"/>
</dbReference>
<dbReference type="InterPro" id="IPR010131">
    <property type="entry name" value="MdtP/NodT-like"/>
</dbReference>
<organism evidence="5 6">
    <name type="scientific">Rhodanobacter soli</name>
    <dbReference type="NCBI Taxonomy" id="590609"/>
    <lineage>
        <taxon>Bacteria</taxon>
        <taxon>Pseudomonadati</taxon>
        <taxon>Pseudomonadota</taxon>
        <taxon>Gammaproteobacteria</taxon>
        <taxon>Lysobacterales</taxon>
        <taxon>Rhodanobacteraceae</taxon>
        <taxon>Rhodanobacter</taxon>
    </lineage>
</organism>
<reference evidence="5 6" key="1">
    <citation type="submission" date="2024-06" db="EMBL/GenBank/DDBJ databases">
        <title>Sorghum-associated microbial communities from plants grown in Nebraska, USA.</title>
        <authorList>
            <person name="Schachtman D."/>
        </authorList>
    </citation>
    <scope>NUCLEOTIDE SEQUENCE [LARGE SCALE GENOMIC DNA]</scope>
    <source>
        <strain evidence="5 6">1757</strain>
    </source>
</reference>
<dbReference type="RefSeq" id="WP_354547156.1">
    <property type="nucleotide sequence ID" value="NZ_JBEPSD010000001.1"/>
</dbReference>
<comment type="caution">
    <text evidence="5">The sequence shown here is derived from an EMBL/GenBank/DDBJ whole genome shotgun (WGS) entry which is preliminary data.</text>
</comment>
<name>A0ABV2PUA9_9GAMM</name>
<keyword evidence="2" id="KW-1134">Transmembrane beta strand</keyword>
<dbReference type="EMBL" id="JBEPSD010000001">
    <property type="protein sequence ID" value="MET4568325.1"/>
    <property type="molecule type" value="Genomic_DNA"/>
</dbReference>
<evidence type="ECO:0000256" key="1">
    <source>
        <dbReference type="ARBA" id="ARBA00007613"/>
    </source>
</evidence>
<dbReference type="PANTHER" id="PTHR30203:SF32">
    <property type="entry name" value="CATION EFFLUX SYSTEM PROTEIN CUSC"/>
    <property type="match status" value="1"/>
</dbReference>
<feature type="transmembrane region" description="Helical" evidence="4">
    <location>
        <begin position="12"/>
        <end position="33"/>
    </location>
</feature>
<dbReference type="NCBIfam" id="TIGR01845">
    <property type="entry name" value="outer_NodT"/>
    <property type="match status" value="1"/>
</dbReference>
<keyword evidence="2 4" id="KW-0812">Transmembrane</keyword>
<feature type="region of interest" description="Disordered" evidence="3">
    <location>
        <begin position="465"/>
        <end position="484"/>
    </location>
</feature>
<dbReference type="PROSITE" id="PS51257">
    <property type="entry name" value="PROKAR_LIPOPROTEIN"/>
    <property type="match status" value="1"/>
</dbReference>
<protein>
    <submittedName>
        <fullName evidence="5">Multidrug efflux system outer membrane protein</fullName>
    </submittedName>
</protein>
<dbReference type="PANTHER" id="PTHR30203">
    <property type="entry name" value="OUTER MEMBRANE CATION EFFLUX PROTEIN"/>
    <property type="match status" value="1"/>
</dbReference>
<evidence type="ECO:0000313" key="5">
    <source>
        <dbReference type="EMBL" id="MET4568325.1"/>
    </source>
</evidence>
<dbReference type="InterPro" id="IPR003423">
    <property type="entry name" value="OMP_efflux"/>
</dbReference>
<evidence type="ECO:0000256" key="3">
    <source>
        <dbReference type="SAM" id="MobiDB-lite"/>
    </source>
</evidence>
<sequence length="484" mass="52382">MPLRLSKTTDDSWLRMCVFGVVLSGLAGCAAPLPRLLPPVPAQWQHAVAADPAQPTDLHGWWHAFADPDLDALVDRALANNLDVAQAVERLRAVRTLHERAHARYLPALNARTDDVIDPDASASFFVAGFDASWELGLFGRAEGTRRESQGALDAGVADLHAARVTLVAEVVREWIDLRTAQQQEQLLQRISRQRRHALELQRTRQRLQLAAPGAVDQAQAAWAQAEAALAAPRQAIDASTQHLAVLLGQNHPDPAWLQAGTPPELGAWRLDGTPAELLRTRPEIARAEADVLRTAGELALTHADLFPSIGLGASMVWATDINNNHRFSTTPNGIASVGPVIDIPLFDWGMRLAAMHAKAHELKASVLAYRQAVLQGVAEVETALGSLQQQRQREQQDTLAWQALQRADQAMQVRAGLQLGSPLDRVESQVAADQAALELADARAARSLAYVTLFKALGGAPLPMPETEPATPQASADTHGMPR</sequence>
<keyword evidence="2 4" id="KW-0472">Membrane</keyword>
<keyword evidence="6" id="KW-1185">Reference proteome</keyword>
<keyword evidence="2" id="KW-0564">Palmitate</keyword>
<dbReference type="SUPFAM" id="SSF56954">
    <property type="entry name" value="Outer membrane efflux proteins (OEP)"/>
    <property type="match status" value="1"/>
</dbReference>
<evidence type="ECO:0000313" key="6">
    <source>
        <dbReference type="Proteomes" id="UP001549251"/>
    </source>
</evidence>
<dbReference type="Gene3D" id="2.20.200.10">
    <property type="entry name" value="Outer membrane efflux proteins (OEP)"/>
    <property type="match status" value="1"/>
</dbReference>
<dbReference type="Gene3D" id="1.20.1600.10">
    <property type="entry name" value="Outer membrane efflux proteins (OEP)"/>
    <property type="match status" value="1"/>
</dbReference>
<proteinExistence type="inferred from homology"/>
<keyword evidence="4" id="KW-1133">Transmembrane helix</keyword>